<dbReference type="SUPFAM" id="SSF160631">
    <property type="entry name" value="SMI1/KNR4-like"/>
    <property type="match status" value="1"/>
</dbReference>
<dbReference type="Proteomes" id="UP001500353">
    <property type="component" value="Unassembled WGS sequence"/>
</dbReference>
<dbReference type="InterPro" id="IPR037883">
    <property type="entry name" value="Knr4/Smi1-like_sf"/>
</dbReference>
<protein>
    <recommendedName>
        <fullName evidence="1">Knr4/Smi1-like domain-containing protein</fullName>
    </recommendedName>
</protein>
<evidence type="ECO:0000259" key="1">
    <source>
        <dbReference type="SMART" id="SM00860"/>
    </source>
</evidence>
<name>A0ABP9MDR6_9FLAO</name>
<keyword evidence="3" id="KW-1185">Reference proteome</keyword>
<dbReference type="EMBL" id="BAABHX010000004">
    <property type="protein sequence ID" value="GAA5095236.1"/>
    <property type="molecule type" value="Genomic_DNA"/>
</dbReference>
<gene>
    <name evidence="2" type="ORF">GCM10023210_27710</name>
</gene>
<reference evidence="3" key="1">
    <citation type="journal article" date="2019" name="Int. J. Syst. Evol. Microbiol.">
        <title>The Global Catalogue of Microorganisms (GCM) 10K type strain sequencing project: providing services to taxonomists for standard genome sequencing and annotation.</title>
        <authorList>
            <consortium name="The Broad Institute Genomics Platform"/>
            <consortium name="The Broad Institute Genome Sequencing Center for Infectious Disease"/>
            <person name="Wu L."/>
            <person name="Ma J."/>
        </authorList>
    </citation>
    <scope>NUCLEOTIDE SEQUENCE [LARGE SCALE GENOMIC DNA]</scope>
    <source>
        <strain evidence="3">JCM 18019</strain>
    </source>
</reference>
<dbReference type="Gene3D" id="3.40.1580.10">
    <property type="entry name" value="SMI1/KNR4-like"/>
    <property type="match status" value="1"/>
</dbReference>
<dbReference type="SMART" id="SM00860">
    <property type="entry name" value="SMI1_KNR4"/>
    <property type="match status" value="1"/>
</dbReference>
<evidence type="ECO:0000313" key="3">
    <source>
        <dbReference type="Proteomes" id="UP001500353"/>
    </source>
</evidence>
<sequence>MIIEFLKKLEQNKKIGSEIIEGVSEIEIAKVEAKFGIKFPKAYKEYLSLAGKYAGNLPMLDTDDLKTISSDWHQKIQKEEIVQTNLKKELTKPYWLFAESNACEVFYFFYLNENTENPNVYLVDYTSKENIRQIESLEMSFSNFIEYKIDAAKRIEKDGW</sequence>
<dbReference type="InterPro" id="IPR018958">
    <property type="entry name" value="Knr4/Smi1-like_dom"/>
</dbReference>
<comment type="caution">
    <text evidence="2">The sequence shown here is derived from an EMBL/GenBank/DDBJ whole genome shotgun (WGS) entry which is preliminary data.</text>
</comment>
<proteinExistence type="predicted"/>
<evidence type="ECO:0000313" key="2">
    <source>
        <dbReference type="EMBL" id="GAA5095236.1"/>
    </source>
</evidence>
<dbReference type="RefSeq" id="WP_345205130.1">
    <property type="nucleotide sequence ID" value="NZ_BAABHX010000004.1"/>
</dbReference>
<accession>A0ABP9MDR6</accession>
<feature type="domain" description="Knr4/Smi1-like" evidence="1">
    <location>
        <begin position="22"/>
        <end position="147"/>
    </location>
</feature>
<organism evidence="2 3">
    <name type="scientific">Chryseobacterium ginsengisoli</name>
    <dbReference type="NCBI Taxonomy" id="363853"/>
    <lineage>
        <taxon>Bacteria</taxon>
        <taxon>Pseudomonadati</taxon>
        <taxon>Bacteroidota</taxon>
        <taxon>Flavobacteriia</taxon>
        <taxon>Flavobacteriales</taxon>
        <taxon>Weeksellaceae</taxon>
        <taxon>Chryseobacterium group</taxon>
        <taxon>Chryseobacterium</taxon>
    </lineage>
</organism>
<dbReference type="Pfam" id="PF09346">
    <property type="entry name" value="SMI1_KNR4"/>
    <property type="match status" value="1"/>
</dbReference>